<keyword evidence="2" id="KW-0012">Acyltransferase</keyword>
<dbReference type="EMBL" id="JACNMF010000002">
    <property type="protein sequence ID" value="MBC3758419.1"/>
    <property type="molecule type" value="Genomic_DNA"/>
</dbReference>
<feature type="domain" description="N-acetyltransferase" evidence="4">
    <location>
        <begin position="10"/>
        <end position="151"/>
    </location>
</feature>
<dbReference type="InterPro" id="IPR051531">
    <property type="entry name" value="N-acetyltransferase"/>
</dbReference>
<comment type="similarity">
    <text evidence="3">Belongs to the acetyltransferase family. RimJ subfamily.</text>
</comment>
<dbReference type="PANTHER" id="PTHR43792:SF8">
    <property type="entry name" value="[RIBOSOMAL PROTEIN US5]-ALANINE N-ACETYLTRANSFERASE"/>
    <property type="match status" value="1"/>
</dbReference>
<keyword evidence="1" id="KW-0808">Transferase</keyword>
<gene>
    <name evidence="5" type="ORF">H7U19_08395</name>
</gene>
<sequence>MQLNLGSCYISPIQTKDAWSICNFVVANEDRLKRYFPKTLEQNLTPDLSNIFAEKKVKQFENDEEYVFTIKKNESHKLVGLIFLKEIDWTKKQGEFAYCIDYNIEGLGIMTTAIQELSDYAFDNLGFETLQILVHHSNMGSIKVAENCNFTHIKTLKNNYTPPNENPLDMELYELYNEME</sequence>
<dbReference type="GO" id="GO:0016747">
    <property type="term" value="F:acyltransferase activity, transferring groups other than amino-acyl groups"/>
    <property type="evidence" value="ECO:0007669"/>
    <property type="project" value="InterPro"/>
</dbReference>
<evidence type="ECO:0000256" key="3">
    <source>
        <dbReference type="ARBA" id="ARBA00038502"/>
    </source>
</evidence>
<protein>
    <submittedName>
        <fullName evidence="5">GNAT family N-acetyltransferase</fullName>
    </submittedName>
</protein>
<proteinExistence type="inferred from homology"/>
<name>A0A923HA01_9FLAO</name>
<keyword evidence="6" id="KW-1185">Reference proteome</keyword>
<dbReference type="InterPro" id="IPR016181">
    <property type="entry name" value="Acyl_CoA_acyltransferase"/>
</dbReference>
<comment type="caution">
    <text evidence="5">The sequence shown here is derived from an EMBL/GenBank/DDBJ whole genome shotgun (WGS) entry which is preliminary data.</text>
</comment>
<evidence type="ECO:0000259" key="4">
    <source>
        <dbReference type="Pfam" id="PF13302"/>
    </source>
</evidence>
<accession>A0A923HA01</accession>
<dbReference type="InterPro" id="IPR000182">
    <property type="entry name" value="GNAT_dom"/>
</dbReference>
<reference evidence="5" key="1">
    <citation type="submission" date="2020-08" db="EMBL/GenBank/DDBJ databases">
        <title>Hyunsoonleella sp. strain SJ7 genome sequencing and assembly.</title>
        <authorList>
            <person name="Kim I."/>
        </authorList>
    </citation>
    <scope>NUCLEOTIDE SEQUENCE</scope>
    <source>
        <strain evidence="5">SJ7</strain>
    </source>
</reference>
<dbReference type="Proteomes" id="UP000656244">
    <property type="component" value="Unassembled WGS sequence"/>
</dbReference>
<evidence type="ECO:0000313" key="6">
    <source>
        <dbReference type="Proteomes" id="UP000656244"/>
    </source>
</evidence>
<dbReference type="SUPFAM" id="SSF55729">
    <property type="entry name" value="Acyl-CoA N-acyltransferases (Nat)"/>
    <property type="match status" value="1"/>
</dbReference>
<evidence type="ECO:0000313" key="5">
    <source>
        <dbReference type="EMBL" id="MBC3758419.1"/>
    </source>
</evidence>
<dbReference type="RefSeq" id="WP_186561269.1">
    <property type="nucleotide sequence ID" value="NZ_JACNMF010000002.1"/>
</dbReference>
<organism evidence="5 6">
    <name type="scientific">Hyunsoonleella aquatilis</name>
    <dbReference type="NCBI Taxonomy" id="2762758"/>
    <lineage>
        <taxon>Bacteria</taxon>
        <taxon>Pseudomonadati</taxon>
        <taxon>Bacteroidota</taxon>
        <taxon>Flavobacteriia</taxon>
        <taxon>Flavobacteriales</taxon>
        <taxon>Flavobacteriaceae</taxon>
    </lineage>
</organism>
<evidence type="ECO:0000256" key="1">
    <source>
        <dbReference type="ARBA" id="ARBA00022679"/>
    </source>
</evidence>
<dbReference type="Pfam" id="PF13302">
    <property type="entry name" value="Acetyltransf_3"/>
    <property type="match status" value="1"/>
</dbReference>
<evidence type="ECO:0000256" key="2">
    <source>
        <dbReference type="ARBA" id="ARBA00023315"/>
    </source>
</evidence>
<dbReference type="Gene3D" id="3.40.630.30">
    <property type="match status" value="1"/>
</dbReference>
<dbReference type="PANTHER" id="PTHR43792">
    <property type="entry name" value="GNAT FAMILY, PUTATIVE (AFU_ORTHOLOGUE AFUA_3G00765)-RELATED-RELATED"/>
    <property type="match status" value="1"/>
</dbReference>
<dbReference type="AlphaFoldDB" id="A0A923HA01"/>